<gene>
    <name evidence="1" type="ORF">GCM10022410_23510</name>
</gene>
<proteinExistence type="predicted"/>
<organism evidence="1 2">
    <name type="scientific">Amphibacillus indicireducens</name>
    <dbReference type="NCBI Taxonomy" id="1076330"/>
    <lineage>
        <taxon>Bacteria</taxon>
        <taxon>Bacillati</taxon>
        <taxon>Bacillota</taxon>
        <taxon>Bacilli</taxon>
        <taxon>Bacillales</taxon>
        <taxon>Bacillaceae</taxon>
        <taxon>Amphibacillus</taxon>
    </lineage>
</organism>
<evidence type="ECO:0000313" key="2">
    <source>
        <dbReference type="Proteomes" id="UP001501734"/>
    </source>
</evidence>
<protein>
    <submittedName>
        <fullName evidence="1">Uncharacterized protein</fullName>
    </submittedName>
</protein>
<dbReference type="Proteomes" id="UP001501734">
    <property type="component" value="Unassembled WGS sequence"/>
</dbReference>
<name>A0ABP7W037_9BACI</name>
<keyword evidence="2" id="KW-1185">Reference proteome</keyword>
<comment type="caution">
    <text evidence="1">The sequence shown here is derived from an EMBL/GenBank/DDBJ whole genome shotgun (WGS) entry which is preliminary data.</text>
</comment>
<evidence type="ECO:0000313" key="1">
    <source>
        <dbReference type="EMBL" id="GAA4078255.1"/>
    </source>
</evidence>
<sequence length="247" mass="27512">MLNGIIPGVNAYASTGEINYEYNLDYLEVLEEEILEEFEEELVQEYGFEILEDMDVDISISEEEFIVEIDFEEEDFIASLEIAMKLETEDVTVISEVIDSTGELILQEFEVFIHDADEDVFIATLIDLETGESYEINTTELQASVLAAPIVLIITKFGVKAAIKMLGKKAIQGVITGYTKHGLAQAMGRNGGRGVATWAINNAIKNPTKIVSQANGVLRYENVEAVVVLNKYGKVITTWAKTSRAWR</sequence>
<accession>A0ABP7W037</accession>
<reference evidence="2" key="1">
    <citation type="journal article" date="2019" name="Int. J. Syst. Evol. Microbiol.">
        <title>The Global Catalogue of Microorganisms (GCM) 10K type strain sequencing project: providing services to taxonomists for standard genome sequencing and annotation.</title>
        <authorList>
            <consortium name="The Broad Institute Genomics Platform"/>
            <consortium name="The Broad Institute Genome Sequencing Center for Infectious Disease"/>
            <person name="Wu L."/>
            <person name="Ma J."/>
        </authorList>
    </citation>
    <scope>NUCLEOTIDE SEQUENCE [LARGE SCALE GENOMIC DNA]</scope>
    <source>
        <strain evidence="2">JCM 17250</strain>
    </source>
</reference>
<dbReference type="NCBIfam" id="NF038340">
    <property type="entry name" value="SAR2788_fam"/>
    <property type="match status" value="1"/>
</dbReference>
<dbReference type="EMBL" id="BAABDL010000130">
    <property type="protein sequence ID" value="GAA4078255.1"/>
    <property type="molecule type" value="Genomic_DNA"/>
</dbReference>